<name>A0A1X0QFP6_9MICR</name>
<dbReference type="GO" id="GO:0016020">
    <property type="term" value="C:membrane"/>
    <property type="evidence" value="ECO:0007669"/>
    <property type="project" value="UniProtKB-SubCell"/>
</dbReference>
<evidence type="ECO:0000256" key="3">
    <source>
        <dbReference type="ARBA" id="ARBA00022448"/>
    </source>
</evidence>
<proteinExistence type="inferred from homology"/>
<dbReference type="Pfam" id="PF03219">
    <property type="entry name" value="TLC"/>
    <property type="match status" value="1"/>
</dbReference>
<feature type="region of interest" description="Disordered" evidence="10">
    <location>
        <begin position="381"/>
        <end position="408"/>
    </location>
</feature>
<comment type="similarity">
    <text evidence="2 9">Belongs to the ADP/ATP translocase tlc family.</text>
</comment>
<dbReference type="Proteomes" id="UP000192501">
    <property type="component" value="Unassembled WGS sequence"/>
</dbReference>
<evidence type="ECO:0000256" key="5">
    <source>
        <dbReference type="ARBA" id="ARBA00022741"/>
    </source>
</evidence>
<dbReference type="EMBL" id="LTAI01000565">
    <property type="protein sequence ID" value="ORD98599.1"/>
    <property type="molecule type" value="Genomic_DNA"/>
</dbReference>
<keyword evidence="3 9" id="KW-0813">Transport</keyword>
<feature type="compositionally biased region" description="Basic and acidic residues" evidence="10">
    <location>
        <begin position="394"/>
        <end position="408"/>
    </location>
</feature>
<evidence type="ECO:0000313" key="11">
    <source>
        <dbReference type="EMBL" id="ORD98599.1"/>
    </source>
</evidence>
<dbReference type="GO" id="GO:0005524">
    <property type="term" value="F:ATP binding"/>
    <property type="evidence" value="ECO:0007669"/>
    <property type="project" value="UniProtKB-KW"/>
</dbReference>
<organism evidence="11 12">
    <name type="scientific">Hepatospora eriocheir</name>
    <dbReference type="NCBI Taxonomy" id="1081669"/>
    <lineage>
        <taxon>Eukaryota</taxon>
        <taxon>Fungi</taxon>
        <taxon>Fungi incertae sedis</taxon>
        <taxon>Microsporidia</taxon>
        <taxon>Hepatosporidae</taxon>
        <taxon>Hepatospora</taxon>
    </lineage>
</organism>
<evidence type="ECO:0000256" key="1">
    <source>
        <dbReference type="ARBA" id="ARBA00004141"/>
    </source>
</evidence>
<feature type="transmembrane region" description="Helical" evidence="9">
    <location>
        <begin position="217"/>
        <end position="241"/>
    </location>
</feature>
<keyword evidence="4 9" id="KW-0812">Transmembrane</keyword>
<reference evidence="11 12" key="1">
    <citation type="journal article" date="2017" name="Environ. Microbiol.">
        <title>Decay of the glycolytic pathway and adaptation to intranuclear parasitism within Enterocytozoonidae microsporidia.</title>
        <authorList>
            <person name="Wiredu Boakye D."/>
            <person name="Jaroenlak P."/>
            <person name="Prachumwat A."/>
            <person name="Williams T.A."/>
            <person name="Bateman K.S."/>
            <person name="Itsathitphaisarn O."/>
            <person name="Sritunyalucksana K."/>
            <person name="Paszkiewicz K.H."/>
            <person name="Moore K.A."/>
            <person name="Stentiford G.D."/>
            <person name="Williams B.A."/>
        </authorList>
    </citation>
    <scope>NUCLEOTIDE SEQUENCE [LARGE SCALE GENOMIC DNA]</scope>
    <source>
        <strain evidence="12">canceri</strain>
    </source>
</reference>
<sequence length="417" mass="47961">MYTLAEPMATLIYISAELWGSIMLSYLYLSYLNESCTFRQHSRFIPPLFILINFALFTSALVTSAMRYFITKLKNKTRTKLLMMSEIFFLEGIMVLGVLLCKYYLEKRVLNTPLFIPRRMERSRRPKPRLSMKESFNIMKKSKFLISMCGIVFFFNVMANLLETVYKLGIKESATQRNMEASEYSAKLNNYDQYITSLVVIGLNLTSFSNITNTMGWLFTSLISPSVAIFGVVFILGLGTYNSATEENSFSFINSMFSGRTAFYTLENYGGMLVMAGIKIFKYTSFDVTKEKISMRIEERYRPKFKSIYDGIFNKVGKSGGSVYSIMANAVFKDISPRGIAPITLLFSSGFIFVWIILLFYLGANYNKSINNQKPIEIDLFNEEDEEESEKEEGEIKEGERINERPKETEKVKKIVL</sequence>
<dbReference type="InterPro" id="IPR004667">
    <property type="entry name" value="ADP_ATP_car_bac_type"/>
</dbReference>
<keyword evidence="7 9" id="KW-1133">Transmembrane helix</keyword>
<dbReference type="VEuPathDB" id="MicrosporidiaDB:HERIO_2708"/>
<dbReference type="PANTHER" id="PTHR31187:SF1">
    <property type="entry name" value="ADP,ATP CARRIER PROTEIN 1"/>
    <property type="match status" value="1"/>
</dbReference>
<evidence type="ECO:0000256" key="7">
    <source>
        <dbReference type="ARBA" id="ARBA00022989"/>
    </source>
</evidence>
<feature type="transmembrane region" description="Helical" evidence="9">
    <location>
        <begin position="144"/>
        <end position="162"/>
    </location>
</feature>
<evidence type="ECO:0000256" key="10">
    <source>
        <dbReference type="SAM" id="MobiDB-lite"/>
    </source>
</evidence>
<keyword evidence="8 9" id="KW-0472">Membrane</keyword>
<feature type="transmembrane region" description="Helical" evidence="9">
    <location>
        <begin position="81"/>
        <end position="105"/>
    </location>
</feature>
<dbReference type="GO" id="GO:0005471">
    <property type="term" value="F:ATP:ADP antiporter activity"/>
    <property type="evidence" value="ECO:0007669"/>
    <property type="project" value="InterPro"/>
</dbReference>
<dbReference type="VEuPathDB" id="MicrosporidiaDB:A0H76_2976"/>
<evidence type="ECO:0000256" key="2">
    <source>
        <dbReference type="ARBA" id="ARBA00007127"/>
    </source>
</evidence>
<evidence type="ECO:0000313" key="12">
    <source>
        <dbReference type="Proteomes" id="UP000192501"/>
    </source>
</evidence>
<evidence type="ECO:0000256" key="4">
    <source>
        <dbReference type="ARBA" id="ARBA00022692"/>
    </source>
</evidence>
<keyword evidence="6 9" id="KW-0067">ATP-binding</keyword>
<accession>A0A1X0QFP6</accession>
<dbReference type="AlphaFoldDB" id="A0A1X0QFP6"/>
<protein>
    <recommendedName>
        <fullName evidence="9">ADP,ATP carrier protein</fullName>
    </recommendedName>
</protein>
<feature type="transmembrane region" description="Helical" evidence="9">
    <location>
        <begin position="340"/>
        <end position="364"/>
    </location>
</feature>
<comment type="subcellular location">
    <subcellularLocation>
        <location evidence="1 9">Membrane</location>
        <topology evidence="1 9">Multi-pass membrane protein</topology>
    </subcellularLocation>
</comment>
<feature type="transmembrane region" description="Helical" evidence="9">
    <location>
        <begin position="44"/>
        <end position="69"/>
    </location>
</feature>
<comment type="caution">
    <text evidence="11">The sequence shown here is derived from an EMBL/GenBank/DDBJ whole genome shotgun (WGS) entry which is preliminary data.</text>
</comment>
<dbReference type="PANTHER" id="PTHR31187">
    <property type="match status" value="1"/>
</dbReference>
<feature type="compositionally biased region" description="Acidic residues" evidence="10">
    <location>
        <begin position="381"/>
        <end position="393"/>
    </location>
</feature>
<evidence type="ECO:0000256" key="9">
    <source>
        <dbReference type="RuleBase" id="RU363121"/>
    </source>
</evidence>
<evidence type="ECO:0000256" key="8">
    <source>
        <dbReference type="ARBA" id="ARBA00023136"/>
    </source>
</evidence>
<feature type="transmembrane region" description="Helical" evidence="9">
    <location>
        <begin position="194"/>
        <end position="211"/>
    </location>
</feature>
<keyword evidence="5 9" id="KW-0547">Nucleotide-binding</keyword>
<gene>
    <name evidence="11" type="ORF">A0H76_2976</name>
</gene>
<evidence type="ECO:0000256" key="6">
    <source>
        <dbReference type="ARBA" id="ARBA00022840"/>
    </source>
</evidence>
<feature type="transmembrane region" description="Helical" evidence="9">
    <location>
        <begin position="12"/>
        <end position="32"/>
    </location>
</feature>